<evidence type="ECO:0000256" key="8">
    <source>
        <dbReference type="ARBA" id="ARBA00023014"/>
    </source>
</evidence>
<dbReference type="Proteomes" id="UP000292262">
    <property type="component" value="Unassembled WGS sequence"/>
</dbReference>
<dbReference type="GO" id="GO:0050660">
    <property type="term" value="F:flavin adenine dinucleotide binding"/>
    <property type="evidence" value="ECO:0007669"/>
    <property type="project" value="TreeGrafter"/>
</dbReference>
<feature type="domain" description="FAD-binding FR-type" evidence="9">
    <location>
        <begin position="38"/>
        <end position="139"/>
    </location>
</feature>
<dbReference type="CDD" id="cd06196">
    <property type="entry name" value="FNR_like_1"/>
    <property type="match status" value="1"/>
</dbReference>
<keyword evidence="11" id="KW-1185">Reference proteome</keyword>
<evidence type="ECO:0000259" key="9">
    <source>
        <dbReference type="PROSITE" id="PS51384"/>
    </source>
</evidence>
<keyword evidence="4" id="KW-0479">Metal-binding</keyword>
<keyword evidence="5" id="KW-0274">FAD</keyword>
<dbReference type="InterPro" id="IPR001433">
    <property type="entry name" value="OxRdtase_FAD/NAD-bd"/>
</dbReference>
<keyword evidence="7" id="KW-0408">Iron</keyword>
<proteinExistence type="predicted"/>
<dbReference type="PANTHER" id="PTHR47354:SF8">
    <property type="entry name" value="1,2-PHENYLACETYL-COA EPOXIDASE, SUBUNIT E"/>
    <property type="match status" value="1"/>
</dbReference>
<evidence type="ECO:0000256" key="7">
    <source>
        <dbReference type="ARBA" id="ARBA00023004"/>
    </source>
</evidence>
<dbReference type="PROSITE" id="PS51384">
    <property type="entry name" value="FAD_FR"/>
    <property type="match status" value="1"/>
</dbReference>
<reference evidence="10 11" key="1">
    <citation type="submission" date="2019-02" db="EMBL/GenBank/DDBJ databases">
        <title>Genomic Encyclopedia of Type Strains, Phase IV (KMG-IV): sequencing the most valuable type-strain genomes for metagenomic binning, comparative biology and taxonomic classification.</title>
        <authorList>
            <person name="Goeker M."/>
        </authorList>
    </citation>
    <scope>NUCLEOTIDE SEQUENCE [LARGE SCALE GENOMIC DNA]</scope>
    <source>
        <strain evidence="10 11">DSM 17196</strain>
    </source>
</reference>
<dbReference type="GO" id="GO:0046872">
    <property type="term" value="F:metal ion binding"/>
    <property type="evidence" value="ECO:0007669"/>
    <property type="project" value="UniProtKB-KW"/>
</dbReference>
<dbReference type="PANTHER" id="PTHR47354">
    <property type="entry name" value="NADH OXIDOREDUCTASE HCR"/>
    <property type="match status" value="1"/>
</dbReference>
<sequence length="259" mass="29213">MVLLVLVFASGQRNFSIESSSPPSISYIIINELIKLKIMEHTINIQHIEHVNHNVLRIVTDKPKGYDFRPGQATELSIKKDGWKDKNRPFTFTSLPEDDRLEFTIKVYPARDGVTDRLEGLEVGDELIISDAWGAIEYKGPGTFIAGGAGITPFIAIFKDLVYKDEIQDNTLLFSNKKERDIIYKNNLEAWLGKDVHFVLSEESKEEYDSGHIDAEILKKYNLNTAKPVYLCGPPEMEDAIKADLIKLGVSDDLIVTEA</sequence>
<dbReference type="GO" id="GO:0051537">
    <property type="term" value="F:2 iron, 2 sulfur cluster binding"/>
    <property type="evidence" value="ECO:0007669"/>
    <property type="project" value="UniProtKB-KW"/>
</dbReference>
<dbReference type="SUPFAM" id="SSF63380">
    <property type="entry name" value="Riboflavin synthase domain-like"/>
    <property type="match status" value="1"/>
</dbReference>
<evidence type="ECO:0000313" key="11">
    <source>
        <dbReference type="Proteomes" id="UP000292262"/>
    </source>
</evidence>
<evidence type="ECO:0000256" key="4">
    <source>
        <dbReference type="ARBA" id="ARBA00022723"/>
    </source>
</evidence>
<evidence type="ECO:0000256" key="3">
    <source>
        <dbReference type="ARBA" id="ARBA00022714"/>
    </source>
</evidence>
<dbReference type="GO" id="GO:0016491">
    <property type="term" value="F:oxidoreductase activity"/>
    <property type="evidence" value="ECO:0007669"/>
    <property type="project" value="UniProtKB-KW"/>
</dbReference>
<dbReference type="InterPro" id="IPR017927">
    <property type="entry name" value="FAD-bd_FR_type"/>
</dbReference>
<evidence type="ECO:0000256" key="2">
    <source>
        <dbReference type="ARBA" id="ARBA00022630"/>
    </source>
</evidence>
<dbReference type="AlphaFoldDB" id="A0A4Q7P242"/>
<gene>
    <name evidence="10" type="ORF">EV197_2396</name>
</gene>
<keyword evidence="6" id="KW-0560">Oxidoreductase</keyword>
<evidence type="ECO:0000256" key="1">
    <source>
        <dbReference type="ARBA" id="ARBA00001974"/>
    </source>
</evidence>
<dbReference type="PRINTS" id="PR00410">
    <property type="entry name" value="PHEHYDRXLASE"/>
</dbReference>
<dbReference type="InterPro" id="IPR017938">
    <property type="entry name" value="Riboflavin_synthase-like_b-brl"/>
</dbReference>
<protein>
    <recommendedName>
        <fullName evidence="9">FAD-binding FR-type domain-containing protein</fullName>
    </recommendedName>
</protein>
<comment type="cofactor">
    <cofactor evidence="1">
        <name>FAD</name>
        <dbReference type="ChEBI" id="CHEBI:57692"/>
    </cofactor>
</comment>
<dbReference type="InterPro" id="IPR039261">
    <property type="entry name" value="FNR_nucleotide-bd"/>
</dbReference>
<dbReference type="SUPFAM" id="SSF52343">
    <property type="entry name" value="Ferredoxin reductase-like, C-terminal NADP-linked domain"/>
    <property type="match status" value="1"/>
</dbReference>
<organism evidence="10 11">
    <name type="scientific">Aquimarina brevivitae</name>
    <dbReference type="NCBI Taxonomy" id="323412"/>
    <lineage>
        <taxon>Bacteria</taxon>
        <taxon>Pseudomonadati</taxon>
        <taxon>Bacteroidota</taxon>
        <taxon>Flavobacteriia</taxon>
        <taxon>Flavobacteriales</taxon>
        <taxon>Flavobacteriaceae</taxon>
        <taxon>Aquimarina</taxon>
    </lineage>
</organism>
<dbReference type="EMBL" id="SGXE01000002">
    <property type="protein sequence ID" value="RZS93815.1"/>
    <property type="molecule type" value="Genomic_DNA"/>
</dbReference>
<keyword evidence="8" id="KW-0411">Iron-sulfur</keyword>
<evidence type="ECO:0000313" key="10">
    <source>
        <dbReference type="EMBL" id="RZS93815.1"/>
    </source>
</evidence>
<accession>A0A4Q7P242</accession>
<keyword evidence="3" id="KW-0001">2Fe-2S</keyword>
<evidence type="ECO:0000256" key="6">
    <source>
        <dbReference type="ARBA" id="ARBA00023002"/>
    </source>
</evidence>
<dbReference type="InterPro" id="IPR013112">
    <property type="entry name" value="FAD-bd_8"/>
</dbReference>
<dbReference type="InterPro" id="IPR050415">
    <property type="entry name" value="MRET"/>
</dbReference>
<keyword evidence="2" id="KW-0285">Flavoprotein</keyword>
<comment type="caution">
    <text evidence="10">The sequence shown here is derived from an EMBL/GenBank/DDBJ whole genome shotgun (WGS) entry which is preliminary data.</text>
</comment>
<dbReference type="Gene3D" id="2.40.30.10">
    <property type="entry name" value="Translation factors"/>
    <property type="match status" value="1"/>
</dbReference>
<dbReference type="Pfam" id="PF00175">
    <property type="entry name" value="NAD_binding_1"/>
    <property type="match status" value="1"/>
</dbReference>
<dbReference type="Gene3D" id="3.40.50.80">
    <property type="entry name" value="Nucleotide-binding domain of ferredoxin-NADP reductase (FNR) module"/>
    <property type="match status" value="1"/>
</dbReference>
<name>A0A4Q7P242_9FLAO</name>
<evidence type="ECO:0000256" key="5">
    <source>
        <dbReference type="ARBA" id="ARBA00022827"/>
    </source>
</evidence>
<dbReference type="Pfam" id="PF08022">
    <property type="entry name" value="FAD_binding_8"/>
    <property type="match status" value="1"/>
</dbReference>